<keyword evidence="1" id="KW-0805">Transcription regulation</keyword>
<dbReference type="PANTHER" id="PTHR43132:SF2">
    <property type="entry name" value="ARSENICAL RESISTANCE OPERON REPRESSOR ARSR-RELATED"/>
    <property type="match status" value="1"/>
</dbReference>
<accession>A0A3A8IWH1</accession>
<dbReference type="InterPro" id="IPR036388">
    <property type="entry name" value="WH-like_DNA-bd_sf"/>
</dbReference>
<dbReference type="AlphaFoldDB" id="A0A3A8IWH1"/>
<dbReference type="RefSeq" id="WP_120524126.1">
    <property type="nucleotide sequence ID" value="NZ_JABFJV010000013.1"/>
</dbReference>
<sequence length="95" mass="10477">MRTQEVFKAISDPTRRKVLKLLQGGSRSAGELAEAFDITKGSLSHHFNVLKAADLVRCERRGQQIVYSLNTTVFEDVAAVLLDLFKVDKGNGGRS</sequence>
<dbReference type="SUPFAM" id="SSF46785">
    <property type="entry name" value="Winged helix' DNA-binding domain"/>
    <property type="match status" value="1"/>
</dbReference>
<evidence type="ECO:0000313" key="5">
    <source>
        <dbReference type="EMBL" id="NOK32419.1"/>
    </source>
</evidence>
<keyword evidence="3" id="KW-0804">Transcription</keyword>
<dbReference type="NCBIfam" id="NF033789">
    <property type="entry name" value="repress_SdpR"/>
    <property type="match status" value="1"/>
</dbReference>
<dbReference type="InterPro" id="IPR036390">
    <property type="entry name" value="WH_DNA-bd_sf"/>
</dbReference>
<dbReference type="Proteomes" id="UP000563426">
    <property type="component" value="Unassembled WGS sequence"/>
</dbReference>
<proteinExistence type="predicted"/>
<protein>
    <submittedName>
        <fullName evidence="5">Winged helix-turn-helix transcriptional regulator</fullName>
    </submittedName>
</protein>
<dbReference type="OrthoDB" id="9800493at2"/>
<dbReference type="InterPro" id="IPR001845">
    <property type="entry name" value="HTH_ArsR_DNA-bd_dom"/>
</dbReference>
<dbReference type="CDD" id="cd00090">
    <property type="entry name" value="HTH_ARSR"/>
    <property type="match status" value="1"/>
</dbReference>
<dbReference type="InterPro" id="IPR051011">
    <property type="entry name" value="Metal_resp_trans_reg"/>
</dbReference>
<keyword evidence="2" id="KW-0238">DNA-binding</keyword>
<dbReference type="InterPro" id="IPR011991">
    <property type="entry name" value="ArsR-like_HTH"/>
</dbReference>
<evidence type="ECO:0000259" key="4">
    <source>
        <dbReference type="PROSITE" id="PS50987"/>
    </source>
</evidence>
<evidence type="ECO:0000256" key="3">
    <source>
        <dbReference type="ARBA" id="ARBA00023163"/>
    </source>
</evidence>
<dbReference type="PROSITE" id="PS50987">
    <property type="entry name" value="HTH_ARSR_2"/>
    <property type="match status" value="1"/>
</dbReference>
<dbReference type="Gene3D" id="1.10.10.10">
    <property type="entry name" value="Winged helix-like DNA-binding domain superfamily/Winged helix DNA-binding domain"/>
    <property type="match status" value="1"/>
</dbReference>
<reference evidence="5 6" key="1">
    <citation type="submission" date="2020-05" db="EMBL/GenBank/DDBJ databases">
        <authorList>
            <person name="Whitworth D."/>
        </authorList>
    </citation>
    <scope>NUCLEOTIDE SEQUENCE [LARGE SCALE GENOMIC DNA]</scope>
    <source>
        <strain evidence="5 6">AB043B</strain>
    </source>
</reference>
<dbReference type="Pfam" id="PF12840">
    <property type="entry name" value="HTH_20"/>
    <property type="match status" value="1"/>
</dbReference>
<dbReference type="GO" id="GO:0003677">
    <property type="term" value="F:DNA binding"/>
    <property type="evidence" value="ECO:0007669"/>
    <property type="project" value="UniProtKB-KW"/>
</dbReference>
<dbReference type="NCBIfam" id="NF033788">
    <property type="entry name" value="HTH_metalloreg"/>
    <property type="match status" value="1"/>
</dbReference>
<evidence type="ECO:0000313" key="6">
    <source>
        <dbReference type="Proteomes" id="UP000563426"/>
    </source>
</evidence>
<gene>
    <name evidence="5" type="ORF">HMI49_04295</name>
</gene>
<comment type="caution">
    <text evidence="5">The sequence shown here is derived from an EMBL/GenBank/DDBJ whole genome shotgun (WGS) entry which is preliminary data.</text>
</comment>
<dbReference type="PRINTS" id="PR00778">
    <property type="entry name" value="HTHARSR"/>
</dbReference>
<evidence type="ECO:0000256" key="2">
    <source>
        <dbReference type="ARBA" id="ARBA00023125"/>
    </source>
</evidence>
<evidence type="ECO:0000256" key="1">
    <source>
        <dbReference type="ARBA" id="ARBA00023015"/>
    </source>
</evidence>
<organism evidence="5 6">
    <name type="scientific">Corallococcus exercitus</name>
    <dbReference type="NCBI Taxonomy" id="2316736"/>
    <lineage>
        <taxon>Bacteria</taxon>
        <taxon>Pseudomonadati</taxon>
        <taxon>Myxococcota</taxon>
        <taxon>Myxococcia</taxon>
        <taxon>Myxococcales</taxon>
        <taxon>Cystobacterineae</taxon>
        <taxon>Myxococcaceae</taxon>
        <taxon>Corallococcus</taxon>
    </lineage>
</organism>
<dbReference type="PANTHER" id="PTHR43132">
    <property type="entry name" value="ARSENICAL RESISTANCE OPERON REPRESSOR ARSR-RELATED"/>
    <property type="match status" value="1"/>
</dbReference>
<feature type="domain" description="HTH arsR-type" evidence="4">
    <location>
        <begin position="1"/>
        <end position="89"/>
    </location>
</feature>
<dbReference type="SMART" id="SM00418">
    <property type="entry name" value="HTH_ARSR"/>
    <property type="match status" value="1"/>
</dbReference>
<keyword evidence="6" id="KW-1185">Reference proteome</keyword>
<dbReference type="EMBL" id="JABFJV010000013">
    <property type="protein sequence ID" value="NOK32419.1"/>
    <property type="molecule type" value="Genomic_DNA"/>
</dbReference>
<name>A0A3A8IWH1_9BACT</name>
<dbReference type="InterPro" id="IPR047796">
    <property type="entry name" value="SdpR-like_repress"/>
</dbReference>
<dbReference type="GO" id="GO:0003700">
    <property type="term" value="F:DNA-binding transcription factor activity"/>
    <property type="evidence" value="ECO:0007669"/>
    <property type="project" value="InterPro"/>
</dbReference>